<evidence type="ECO:0000256" key="1">
    <source>
        <dbReference type="SAM" id="MobiDB-lite"/>
    </source>
</evidence>
<feature type="region of interest" description="Disordered" evidence="1">
    <location>
        <begin position="324"/>
        <end position="368"/>
    </location>
</feature>
<dbReference type="RefSeq" id="WP_203828980.1">
    <property type="nucleotide sequence ID" value="NZ_BAAATY010000002.1"/>
</dbReference>
<keyword evidence="2" id="KW-0812">Transmembrane</keyword>
<evidence type="ECO:0000313" key="4">
    <source>
        <dbReference type="EMBL" id="GIE71056.1"/>
    </source>
</evidence>
<sequence>MKKARFLRAALVLVSAVLGAGTVATTSTAAFADEATVCTSADFEATDFVFQNGLAETTATLKAGSNCQAEVTLVTYLAPKPNFDVPQYLFGSQTELISRSGNTSKGFSVKVPACNTQADLFVGGQNDVINELVKDGKRYGTTKIAFWNGSADKDGSASSCVQPAVQYTAACDGVTTLNLSNNGVLSGYGVDFTVKYGSETKVVTVAKGASEDLTVPAGSGPITVTADKLQPTTINWALPAACEPAATAVNDCKVTTVTVTNPEGNGDVPAKVTYNGETKTVTVPTGKSVDVTFDSAKATTATVEFPESKFEQLTVEVVLGECAEPQPSTSASTSPPVSLPPTAATSPSASASTSTSPAAATPSASKTPGGELALTGAAGGSIAGGAVLLLIVGAGLFFMARRRKVNFKA</sequence>
<proteinExistence type="predicted"/>
<protein>
    <recommendedName>
        <fullName evidence="6">LPXTG-motif cell wall-anchored protein</fullName>
    </recommendedName>
</protein>
<gene>
    <name evidence="4" type="ORF">Apa02nite_071640</name>
</gene>
<feature type="transmembrane region" description="Helical" evidence="2">
    <location>
        <begin position="372"/>
        <end position="398"/>
    </location>
</feature>
<feature type="chain" id="PRO_5045871669" description="LPXTG-motif cell wall-anchored protein" evidence="3">
    <location>
        <begin position="33"/>
        <end position="409"/>
    </location>
</feature>
<accession>A0ABQ4BK45</accession>
<evidence type="ECO:0008006" key="6">
    <source>
        <dbReference type="Google" id="ProtNLM"/>
    </source>
</evidence>
<evidence type="ECO:0000313" key="5">
    <source>
        <dbReference type="Proteomes" id="UP000624709"/>
    </source>
</evidence>
<reference evidence="4 5" key="1">
    <citation type="submission" date="2021-01" db="EMBL/GenBank/DDBJ databases">
        <title>Whole genome shotgun sequence of Actinoplanes palleronii NBRC 14916.</title>
        <authorList>
            <person name="Komaki H."/>
            <person name="Tamura T."/>
        </authorList>
    </citation>
    <scope>NUCLEOTIDE SEQUENCE [LARGE SCALE GENOMIC DNA]</scope>
    <source>
        <strain evidence="4 5">NBRC 14916</strain>
    </source>
</reference>
<keyword evidence="2" id="KW-1133">Transmembrane helix</keyword>
<comment type="caution">
    <text evidence="4">The sequence shown here is derived from an EMBL/GenBank/DDBJ whole genome shotgun (WGS) entry which is preliminary data.</text>
</comment>
<feature type="signal peptide" evidence="3">
    <location>
        <begin position="1"/>
        <end position="32"/>
    </location>
</feature>
<keyword evidence="5" id="KW-1185">Reference proteome</keyword>
<keyword evidence="3" id="KW-0732">Signal</keyword>
<evidence type="ECO:0000256" key="2">
    <source>
        <dbReference type="SAM" id="Phobius"/>
    </source>
</evidence>
<organism evidence="4 5">
    <name type="scientific">Actinoplanes palleronii</name>
    <dbReference type="NCBI Taxonomy" id="113570"/>
    <lineage>
        <taxon>Bacteria</taxon>
        <taxon>Bacillati</taxon>
        <taxon>Actinomycetota</taxon>
        <taxon>Actinomycetes</taxon>
        <taxon>Micromonosporales</taxon>
        <taxon>Micromonosporaceae</taxon>
        <taxon>Actinoplanes</taxon>
    </lineage>
</organism>
<dbReference type="EMBL" id="BOMS01000117">
    <property type="protein sequence ID" value="GIE71056.1"/>
    <property type="molecule type" value="Genomic_DNA"/>
</dbReference>
<keyword evidence="2" id="KW-0472">Membrane</keyword>
<evidence type="ECO:0000256" key="3">
    <source>
        <dbReference type="SAM" id="SignalP"/>
    </source>
</evidence>
<dbReference type="Proteomes" id="UP000624709">
    <property type="component" value="Unassembled WGS sequence"/>
</dbReference>
<feature type="compositionally biased region" description="Low complexity" evidence="1">
    <location>
        <begin position="327"/>
        <end position="368"/>
    </location>
</feature>
<name>A0ABQ4BK45_9ACTN</name>